<feature type="compositionally biased region" description="Low complexity" evidence="1">
    <location>
        <begin position="103"/>
        <end position="117"/>
    </location>
</feature>
<dbReference type="AlphaFoldDB" id="A0A8J5XK73"/>
<accession>A0A8J5XK73</accession>
<feature type="compositionally biased region" description="Low complexity" evidence="1">
    <location>
        <begin position="1"/>
        <end position="15"/>
    </location>
</feature>
<evidence type="ECO:0000313" key="3">
    <source>
        <dbReference type="Proteomes" id="UP000751190"/>
    </source>
</evidence>
<name>A0A8J5XK73_DIALT</name>
<feature type="compositionally biased region" description="Low complexity" evidence="1">
    <location>
        <begin position="490"/>
        <end position="502"/>
    </location>
</feature>
<keyword evidence="3" id="KW-1185">Reference proteome</keyword>
<feature type="region of interest" description="Disordered" evidence="1">
    <location>
        <begin position="270"/>
        <end position="321"/>
    </location>
</feature>
<gene>
    <name evidence="2" type="ORF">KFE25_014023</name>
</gene>
<feature type="region of interest" description="Disordered" evidence="1">
    <location>
        <begin position="1"/>
        <end position="21"/>
    </location>
</feature>
<organism evidence="2 3">
    <name type="scientific">Diacronema lutheri</name>
    <name type="common">Unicellular marine alga</name>
    <name type="synonym">Monochrysis lutheri</name>
    <dbReference type="NCBI Taxonomy" id="2081491"/>
    <lineage>
        <taxon>Eukaryota</taxon>
        <taxon>Haptista</taxon>
        <taxon>Haptophyta</taxon>
        <taxon>Pavlovophyceae</taxon>
        <taxon>Pavlovales</taxon>
        <taxon>Pavlovaceae</taxon>
        <taxon>Diacronema</taxon>
    </lineage>
</organism>
<reference evidence="2" key="1">
    <citation type="submission" date="2021-05" db="EMBL/GenBank/DDBJ databases">
        <title>The genome of the haptophyte Pavlova lutheri (Diacronema luteri, Pavlovales) - a model for lipid biosynthesis in eukaryotic algae.</title>
        <authorList>
            <person name="Hulatt C.J."/>
            <person name="Posewitz M.C."/>
        </authorList>
    </citation>
    <scope>NUCLEOTIDE SEQUENCE</scope>
    <source>
        <strain evidence="2">NIVA-4/92</strain>
    </source>
</reference>
<comment type="caution">
    <text evidence="2">The sequence shown here is derived from an EMBL/GenBank/DDBJ whole genome shotgun (WGS) entry which is preliminary data.</text>
</comment>
<proteinExistence type="predicted"/>
<protein>
    <submittedName>
        <fullName evidence="2">Uncharacterized protein</fullName>
    </submittedName>
</protein>
<evidence type="ECO:0000313" key="2">
    <source>
        <dbReference type="EMBL" id="KAG8462004.1"/>
    </source>
</evidence>
<feature type="compositionally biased region" description="Polar residues" evidence="1">
    <location>
        <begin position="511"/>
        <end position="522"/>
    </location>
</feature>
<evidence type="ECO:0000256" key="1">
    <source>
        <dbReference type="SAM" id="MobiDB-lite"/>
    </source>
</evidence>
<dbReference type="Proteomes" id="UP000751190">
    <property type="component" value="Unassembled WGS sequence"/>
</dbReference>
<feature type="region of interest" description="Disordered" evidence="1">
    <location>
        <begin position="64"/>
        <end position="122"/>
    </location>
</feature>
<sequence>MAVEVGAAGAGASSRAGRDGRGADDVLLDLHADGVAGVDVYGSCAPGARANGCAVWTGAGAPQQGSAACVDPSSHRLSKPAAPIASTRPSAAAQLPPAPAPARAPAAVATSAQRAQQPAHAHSLPLTRTGMLRSLAPARFAPATTFRQPPPRPAAAVGAADRRARAAGPCHTNGPSLVRPSIGAHGAAPEKSAGEVPARTTPACVPEASPSLPAPPAVGGPSLWLAARLERWATAAQAQELSASAVSAKRRQCIAAAGARAALDGGAHAGAAALPHDEPGRPPAQLQLDGVGSAPARAPVVASGRESLPGPAGGCAGAAPAPARKRPAALVSSAACAAELAKRPCVDVVRPAAATSAACPLLQMRALEAHAAPARAHAPHGSMSPCALTASAAAAGDSLWRADGARESRVAYAQGQNGGTPSLPLLLAPLAPSMPAAVNADALAPLAEARPGAERDLVARVGASALSRWPSHGSASSALTAAARSAADARARARQAGAEALSAPPPAMRVRTTNPFVRPQQH</sequence>
<feature type="region of interest" description="Disordered" evidence="1">
    <location>
        <begin position="490"/>
        <end position="522"/>
    </location>
</feature>
<dbReference type="EMBL" id="JAGTXO010000023">
    <property type="protein sequence ID" value="KAG8462004.1"/>
    <property type="molecule type" value="Genomic_DNA"/>
</dbReference>
<feature type="region of interest" description="Disordered" evidence="1">
    <location>
        <begin position="166"/>
        <end position="214"/>
    </location>
</feature>